<accession>A0AAJ7TK09</accession>
<dbReference type="AlphaFoldDB" id="A0AAJ7TK09"/>
<feature type="domain" description="ACB" evidence="14">
    <location>
        <begin position="8"/>
        <end position="97"/>
    </location>
</feature>
<evidence type="ECO:0000256" key="12">
    <source>
        <dbReference type="SAM" id="MobiDB-lite"/>
    </source>
</evidence>
<evidence type="ECO:0000313" key="16">
    <source>
        <dbReference type="RefSeq" id="XP_032819309.1"/>
    </source>
</evidence>
<feature type="region of interest" description="Disordered" evidence="12">
    <location>
        <begin position="151"/>
        <end position="178"/>
    </location>
</feature>
<protein>
    <recommendedName>
        <fullName evidence="11">Acyl-CoA-binding domain-containing protein 5</fullName>
    </recommendedName>
</protein>
<evidence type="ECO:0000256" key="11">
    <source>
        <dbReference type="PIRNR" id="PIRNR002412"/>
    </source>
</evidence>
<dbReference type="GO" id="GO:0005777">
    <property type="term" value="C:peroxisome"/>
    <property type="evidence" value="ECO:0007669"/>
    <property type="project" value="TreeGrafter"/>
</dbReference>
<evidence type="ECO:0000256" key="8">
    <source>
        <dbReference type="ARBA" id="ARBA00023121"/>
    </source>
</evidence>
<feature type="region of interest" description="Disordered" evidence="12">
    <location>
        <begin position="360"/>
        <end position="431"/>
    </location>
</feature>
<sequence length="522" mass="57628">MEVAEAEHRRRFEAAVRAVKSLPNDGTYKPSHELMLKFYGFYKQATQGPCKIGRPGFWDPVGRYKWDAWKSLGEMSKVEAMIAYVDEMKKVGGQILESMPVTDKVEELLHLLGPFYEVVCDMPRPPGFPTSQAAEKLDRMAKSLEELSGVLTSTPNHNGQAHFQDNQDEDDSIDDDDGKNQLLQVKWPESDQHEERESHALHAESSDAINLNNQMIHLEQCENSERNNGLDSGRESDLGSSPPESMTGSESELEHITQIEHGEEGPEQSGEDEERRTPQESDIDPKYTSSGRTSVLAGGEARVQHLTSDSDSEVFCDSVEQIMLEEAWESAGGTRGLLNHSDALDQRNCLSADLAITRPVGHGGEGLGPGQGKPGSDKTGPNEGERRGIKPERGGRRATPREGARGHHSGGSGAGGGDGDDVGESRRHQTDVSEQIAATLVRLQQDMQSVLQRLSTLEALAATQHYEMHVPARSNHSGWPFEMSAPALIFFMIWPFVAQWLVHVLRQRRKIKKAGAFLSSLH</sequence>
<keyword evidence="6" id="KW-0072">Autophagy</keyword>
<evidence type="ECO:0000256" key="2">
    <source>
        <dbReference type="ARBA" id="ARBA00010310"/>
    </source>
</evidence>
<dbReference type="PANTHER" id="PTHR23310">
    <property type="entry name" value="ACYL-COA-BINDING PROTEIN, ACBP"/>
    <property type="match status" value="1"/>
</dbReference>
<dbReference type="RefSeq" id="XP_032819309.1">
    <property type="nucleotide sequence ID" value="XM_032963418.1"/>
</dbReference>
<evidence type="ECO:0000259" key="14">
    <source>
        <dbReference type="PROSITE" id="PS51228"/>
    </source>
</evidence>
<dbReference type="GO" id="GO:0000062">
    <property type="term" value="F:fatty-acyl-CoA binding"/>
    <property type="evidence" value="ECO:0007669"/>
    <property type="project" value="InterPro"/>
</dbReference>
<dbReference type="KEGG" id="pmrn:116947546"/>
<feature type="compositionally biased region" description="Basic and acidic residues" evidence="12">
    <location>
        <begin position="383"/>
        <end position="405"/>
    </location>
</feature>
<name>A0AAJ7TK09_PETMA</name>
<evidence type="ECO:0000256" key="1">
    <source>
        <dbReference type="ARBA" id="ARBA00004167"/>
    </source>
</evidence>
<keyword evidence="4 13" id="KW-0812">Transmembrane</keyword>
<dbReference type="PANTHER" id="PTHR23310:SF6">
    <property type="entry name" value="ACYL-COA-BINDING DOMAIN-CONTAINING PROTEIN 5"/>
    <property type="match status" value="1"/>
</dbReference>
<dbReference type="FunFam" id="1.20.80.10:FF:000010">
    <property type="entry name" value="Acyl-CoA-binding domain-containing protein 5"/>
    <property type="match status" value="1"/>
</dbReference>
<feature type="compositionally biased region" description="Basic and acidic residues" evidence="12">
    <location>
        <begin position="252"/>
        <end position="264"/>
    </location>
</feature>
<dbReference type="PRINTS" id="PR00689">
    <property type="entry name" value="ACOABINDINGP"/>
</dbReference>
<feature type="compositionally biased region" description="Polar residues" evidence="12">
    <location>
        <begin position="151"/>
        <end position="164"/>
    </location>
</feature>
<dbReference type="Proteomes" id="UP001318040">
    <property type="component" value="Chromosome 2"/>
</dbReference>
<keyword evidence="5 13" id="KW-1133">Transmembrane helix</keyword>
<dbReference type="PROSITE" id="PS51228">
    <property type="entry name" value="ACB_2"/>
    <property type="match status" value="1"/>
</dbReference>
<keyword evidence="15" id="KW-1185">Reference proteome</keyword>
<feature type="transmembrane region" description="Helical" evidence="13">
    <location>
        <begin position="483"/>
        <end position="502"/>
    </location>
</feature>
<dbReference type="CDD" id="cd00435">
    <property type="entry name" value="ACBP"/>
    <property type="match status" value="1"/>
</dbReference>
<evidence type="ECO:0000256" key="9">
    <source>
        <dbReference type="ARBA" id="ARBA00023136"/>
    </source>
</evidence>
<evidence type="ECO:0000256" key="13">
    <source>
        <dbReference type="SAM" id="Phobius"/>
    </source>
</evidence>
<evidence type="ECO:0000313" key="15">
    <source>
        <dbReference type="Proteomes" id="UP001318040"/>
    </source>
</evidence>
<evidence type="ECO:0000256" key="3">
    <source>
        <dbReference type="ARBA" id="ARBA00022448"/>
    </source>
</evidence>
<keyword evidence="3 11" id="KW-0813">Transport</keyword>
<dbReference type="GO" id="GO:0016020">
    <property type="term" value="C:membrane"/>
    <property type="evidence" value="ECO:0007669"/>
    <property type="project" value="UniProtKB-SubCell"/>
</dbReference>
<evidence type="ECO:0000256" key="7">
    <source>
        <dbReference type="ARBA" id="ARBA00023054"/>
    </source>
</evidence>
<dbReference type="GeneID" id="116947546"/>
<organism evidence="15 16">
    <name type="scientific">Petromyzon marinus</name>
    <name type="common">Sea lamprey</name>
    <dbReference type="NCBI Taxonomy" id="7757"/>
    <lineage>
        <taxon>Eukaryota</taxon>
        <taxon>Metazoa</taxon>
        <taxon>Chordata</taxon>
        <taxon>Craniata</taxon>
        <taxon>Vertebrata</taxon>
        <taxon>Cyclostomata</taxon>
        <taxon>Hyperoartia</taxon>
        <taxon>Petromyzontiformes</taxon>
        <taxon>Petromyzontidae</taxon>
        <taxon>Petromyzon</taxon>
    </lineage>
</organism>
<gene>
    <name evidence="16" type="primary">LOC116947546</name>
</gene>
<feature type="compositionally biased region" description="Polar residues" evidence="12">
    <location>
        <begin position="238"/>
        <end position="250"/>
    </location>
</feature>
<dbReference type="PROSITE" id="PS00880">
    <property type="entry name" value="ACB_1"/>
    <property type="match status" value="1"/>
</dbReference>
<dbReference type="InterPro" id="IPR016347">
    <property type="entry name" value="ACBD5"/>
</dbReference>
<feature type="compositionally biased region" description="Basic and acidic residues" evidence="12">
    <location>
        <begin position="273"/>
        <end position="285"/>
    </location>
</feature>
<keyword evidence="7" id="KW-0175">Coiled coil</keyword>
<evidence type="ECO:0000256" key="6">
    <source>
        <dbReference type="ARBA" id="ARBA00023006"/>
    </source>
</evidence>
<comment type="similarity">
    <text evidence="2">Belongs to the ATG37 family.</text>
</comment>
<evidence type="ECO:0000256" key="10">
    <source>
        <dbReference type="ARBA" id="ARBA00025481"/>
    </source>
</evidence>
<dbReference type="GO" id="GO:0006631">
    <property type="term" value="P:fatty acid metabolic process"/>
    <property type="evidence" value="ECO:0007669"/>
    <property type="project" value="TreeGrafter"/>
</dbReference>
<keyword evidence="9 13" id="KW-0472">Membrane</keyword>
<feature type="region of interest" description="Disordered" evidence="12">
    <location>
        <begin position="225"/>
        <end position="296"/>
    </location>
</feature>
<evidence type="ECO:0000256" key="4">
    <source>
        <dbReference type="ARBA" id="ARBA00022692"/>
    </source>
</evidence>
<comment type="subcellular location">
    <subcellularLocation>
        <location evidence="1">Membrane</location>
        <topology evidence="1">Single-pass membrane protein</topology>
    </subcellularLocation>
</comment>
<dbReference type="Pfam" id="PF00887">
    <property type="entry name" value="ACBP"/>
    <property type="match status" value="1"/>
</dbReference>
<dbReference type="InterPro" id="IPR022408">
    <property type="entry name" value="Acyl-CoA-binding_prot_CS"/>
</dbReference>
<dbReference type="GO" id="GO:0000425">
    <property type="term" value="P:pexophagy"/>
    <property type="evidence" value="ECO:0007669"/>
    <property type="project" value="InterPro"/>
</dbReference>
<evidence type="ECO:0000256" key="5">
    <source>
        <dbReference type="ARBA" id="ARBA00022989"/>
    </source>
</evidence>
<comment type="function">
    <text evidence="10">Acyl-CoA binding protein which acts as the peroxisome receptor for pexophagy but is dispensable for aggrephagy and nonselective autophagy. Binds medium- and long-chain acyl-CoA esters.</text>
</comment>
<feature type="compositionally biased region" description="Gly residues" evidence="12">
    <location>
        <begin position="361"/>
        <end position="373"/>
    </location>
</feature>
<dbReference type="Gene3D" id="1.20.80.10">
    <property type="match status" value="1"/>
</dbReference>
<feature type="compositionally biased region" description="Acidic residues" evidence="12">
    <location>
        <begin position="166"/>
        <end position="177"/>
    </location>
</feature>
<dbReference type="PIRSF" id="PIRSF002412">
    <property type="entry name" value="MA_DBI"/>
    <property type="match status" value="1"/>
</dbReference>
<dbReference type="InterPro" id="IPR035984">
    <property type="entry name" value="Acyl-CoA-binding_sf"/>
</dbReference>
<dbReference type="InterPro" id="IPR014352">
    <property type="entry name" value="FERM/acyl-CoA-bd_prot_sf"/>
</dbReference>
<dbReference type="InterPro" id="IPR000582">
    <property type="entry name" value="Acyl-CoA-binding_protein"/>
</dbReference>
<dbReference type="SUPFAM" id="SSF47027">
    <property type="entry name" value="Acyl-CoA binding protein"/>
    <property type="match status" value="1"/>
</dbReference>
<reference evidence="16" key="1">
    <citation type="submission" date="2025-08" db="UniProtKB">
        <authorList>
            <consortium name="RefSeq"/>
        </authorList>
    </citation>
    <scope>IDENTIFICATION</scope>
    <source>
        <tissue evidence="16">Sperm</tissue>
    </source>
</reference>
<proteinExistence type="inferred from homology"/>
<keyword evidence="8 11" id="KW-0446">Lipid-binding</keyword>